<keyword evidence="2" id="KW-0547">Nucleotide-binding</keyword>
<reference evidence="7" key="1">
    <citation type="submission" date="2022-11" db="EMBL/GenBank/DDBJ databases">
        <title>Larsenimonas rhizosphaerae sp. nov., isolated from a tidal mudflat.</title>
        <authorList>
            <person name="Lee S.D."/>
            <person name="Kim I.S."/>
        </authorList>
    </citation>
    <scope>NUCLEOTIDE SEQUENCE</scope>
    <source>
        <strain evidence="7">GH2-1</strain>
    </source>
</reference>
<dbReference type="GO" id="GO:0005524">
    <property type="term" value="F:ATP binding"/>
    <property type="evidence" value="ECO:0007669"/>
    <property type="project" value="UniProtKB-KW"/>
</dbReference>
<dbReference type="Proteomes" id="UP001165678">
    <property type="component" value="Unassembled WGS sequence"/>
</dbReference>
<proteinExistence type="predicted"/>
<keyword evidence="4" id="KW-1278">Translocase</keyword>
<keyword evidence="1" id="KW-0813">Transport</keyword>
<evidence type="ECO:0000313" key="8">
    <source>
        <dbReference type="Proteomes" id="UP001165678"/>
    </source>
</evidence>
<dbReference type="InterPro" id="IPR027417">
    <property type="entry name" value="P-loop_NTPase"/>
</dbReference>
<comment type="caution">
    <text evidence="7">The sequence shown here is derived from an EMBL/GenBank/DDBJ whole genome shotgun (WGS) entry which is preliminary data.</text>
</comment>
<dbReference type="InterPro" id="IPR017871">
    <property type="entry name" value="ABC_transporter-like_CS"/>
</dbReference>
<dbReference type="PROSITE" id="PS50893">
    <property type="entry name" value="ABC_TRANSPORTER_2"/>
    <property type="match status" value="1"/>
</dbReference>
<evidence type="ECO:0000313" key="7">
    <source>
        <dbReference type="EMBL" id="MCX2524092.1"/>
    </source>
</evidence>
<organism evidence="7 8">
    <name type="scientific">Larsenimonas rhizosphaerae</name>
    <dbReference type="NCBI Taxonomy" id="2944682"/>
    <lineage>
        <taxon>Bacteria</taxon>
        <taxon>Pseudomonadati</taxon>
        <taxon>Pseudomonadota</taxon>
        <taxon>Gammaproteobacteria</taxon>
        <taxon>Oceanospirillales</taxon>
        <taxon>Halomonadaceae</taxon>
        <taxon>Larsenimonas</taxon>
    </lineage>
</organism>
<dbReference type="InterPro" id="IPR003439">
    <property type="entry name" value="ABC_transporter-like_ATP-bd"/>
</dbReference>
<dbReference type="SUPFAM" id="SSF52540">
    <property type="entry name" value="P-loop containing nucleoside triphosphate hydrolases"/>
    <property type="match status" value="1"/>
</dbReference>
<dbReference type="SMART" id="SM00382">
    <property type="entry name" value="AAA"/>
    <property type="match status" value="1"/>
</dbReference>
<dbReference type="AlphaFoldDB" id="A0AA42CTY9"/>
<dbReference type="GO" id="GO:0016887">
    <property type="term" value="F:ATP hydrolysis activity"/>
    <property type="evidence" value="ECO:0007669"/>
    <property type="project" value="InterPro"/>
</dbReference>
<comment type="function">
    <text evidence="5">Part of the ABC transporter complex HmuTUV involved in hemin import. Responsible for energy coupling to the transport system.</text>
</comment>
<evidence type="ECO:0000256" key="3">
    <source>
        <dbReference type="ARBA" id="ARBA00022840"/>
    </source>
</evidence>
<feature type="domain" description="ABC transporter" evidence="6">
    <location>
        <begin position="4"/>
        <end position="231"/>
    </location>
</feature>
<dbReference type="Pfam" id="PF00005">
    <property type="entry name" value="ABC_tran"/>
    <property type="match status" value="1"/>
</dbReference>
<evidence type="ECO:0000256" key="2">
    <source>
        <dbReference type="ARBA" id="ARBA00022741"/>
    </source>
</evidence>
<keyword evidence="8" id="KW-1185">Reference proteome</keyword>
<dbReference type="InterPro" id="IPR003593">
    <property type="entry name" value="AAA+_ATPase"/>
</dbReference>
<dbReference type="EMBL" id="JAPIVE010000002">
    <property type="protein sequence ID" value="MCX2524092.1"/>
    <property type="molecule type" value="Genomic_DNA"/>
</dbReference>
<accession>A0AA42CTY9</accession>
<sequence length="251" mass="27298">MVSLAIEGLGVRYGRTQILTDITTPVIHDGSIIAVIGPNAAGKSSLFRRIAGLAAGEGQVHIEGVPDGEQALVYLPQDTSASAALTVFESVVLAAKQGRSLKVTAEELERIDELLDSLRITSLASRYLAELSGGQRQLVGIAQSLIRRPHILLMDEPTAALDLHRQMEVLSLVRRLADERRMIVMIALHDLNHALGYCDQALAISQGRMHRFGPCATIIDEHLLEQVYRVDGHVERNSLGQPQVVLKGPLL</sequence>
<dbReference type="PROSITE" id="PS00211">
    <property type="entry name" value="ABC_TRANSPORTER_1"/>
    <property type="match status" value="1"/>
</dbReference>
<evidence type="ECO:0000256" key="1">
    <source>
        <dbReference type="ARBA" id="ARBA00022448"/>
    </source>
</evidence>
<keyword evidence="3 7" id="KW-0067">ATP-binding</keyword>
<dbReference type="PANTHER" id="PTHR42794:SF1">
    <property type="entry name" value="HEMIN IMPORT ATP-BINDING PROTEIN HMUV"/>
    <property type="match status" value="1"/>
</dbReference>
<dbReference type="CDD" id="cd03214">
    <property type="entry name" value="ABC_Iron-Siderophores_B12_Hemin"/>
    <property type="match status" value="1"/>
</dbReference>
<gene>
    <name evidence="7" type="ORF">OQ287_07560</name>
</gene>
<evidence type="ECO:0000256" key="5">
    <source>
        <dbReference type="ARBA" id="ARBA00037066"/>
    </source>
</evidence>
<name>A0AA42CTY9_9GAMM</name>
<evidence type="ECO:0000256" key="4">
    <source>
        <dbReference type="ARBA" id="ARBA00022967"/>
    </source>
</evidence>
<evidence type="ECO:0000259" key="6">
    <source>
        <dbReference type="PROSITE" id="PS50893"/>
    </source>
</evidence>
<dbReference type="PANTHER" id="PTHR42794">
    <property type="entry name" value="HEMIN IMPORT ATP-BINDING PROTEIN HMUV"/>
    <property type="match status" value="1"/>
</dbReference>
<protein>
    <submittedName>
        <fullName evidence="7">ABC transporter ATP-binding protein</fullName>
    </submittedName>
</protein>
<dbReference type="Gene3D" id="3.40.50.300">
    <property type="entry name" value="P-loop containing nucleotide triphosphate hydrolases"/>
    <property type="match status" value="1"/>
</dbReference>
<dbReference type="RefSeq" id="WP_250934980.1">
    <property type="nucleotide sequence ID" value="NZ_JAMLJK010000001.1"/>
</dbReference>